<evidence type="ECO:0000313" key="2">
    <source>
        <dbReference type="EMBL" id="MEB3372445.1"/>
    </source>
</evidence>
<feature type="compositionally biased region" description="Basic and acidic residues" evidence="1">
    <location>
        <begin position="20"/>
        <end position="38"/>
    </location>
</feature>
<organism evidence="2 3">
    <name type="scientific">Saccharopolyspora mangrovi</name>
    <dbReference type="NCBI Taxonomy" id="3082379"/>
    <lineage>
        <taxon>Bacteria</taxon>
        <taxon>Bacillati</taxon>
        <taxon>Actinomycetota</taxon>
        <taxon>Actinomycetes</taxon>
        <taxon>Pseudonocardiales</taxon>
        <taxon>Pseudonocardiaceae</taxon>
        <taxon>Saccharopolyspora</taxon>
    </lineage>
</organism>
<proteinExistence type="predicted"/>
<accession>A0ABU6ALQ8</accession>
<gene>
    <name evidence="2" type="ORF">R4I43_34110</name>
</gene>
<dbReference type="EMBL" id="JAWLNX010000048">
    <property type="protein sequence ID" value="MEB3372445.1"/>
    <property type="molecule type" value="Genomic_DNA"/>
</dbReference>
<reference evidence="2 3" key="1">
    <citation type="submission" date="2023-10" db="EMBL/GenBank/DDBJ databases">
        <title>Saccharopolyspora sp. nov., isolated from mangrove soil.</title>
        <authorList>
            <person name="Lu Y."/>
            <person name="Liu W."/>
        </authorList>
    </citation>
    <scope>NUCLEOTIDE SEQUENCE [LARGE SCALE GENOMIC DNA]</scope>
    <source>
        <strain evidence="2 3">S2-29</strain>
    </source>
</reference>
<sequence length="193" mass="20824">MSAATPRGGRRPRRSTRVSQDLERARQRNAEQLAEQKKREQLVEDSLVEFVDAGVVIAAEQAALEDKVAVLHRKIDQARAESTERVAGEHARQAAAAWAIHEHGGRSAAQVAELLELRSEKEARRLIHTGRTGAVNQDSTGPGATGEQEPGLDGGTAEQHDTGLRHTSTAAVLPDPTMLDHEAARQDGQRDAG</sequence>
<evidence type="ECO:0000313" key="3">
    <source>
        <dbReference type="Proteomes" id="UP001327093"/>
    </source>
</evidence>
<evidence type="ECO:0000256" key="1">
    <source>
        <dbReference type="SAM" id="MobiDB-lite"/>
    </source>
</evidence>
<feature type="region of interest" description="Disordered" evidence="1">
    <location>
        <begin position="126"/>
        <end position="193"/>
    </location>
</feature>
<dbReference type="RefSeq" id="WP_324269863.1">
    <property type="nucleotide sequence ID" value="NZ_JAWLNX010000048.1"/>
</dbReference>
<keyword evidence="3" id="KW-1185">Reference proteome</keyword>
<dbReference type="Proteomes" id="UP001327093">
    <property type="component" value="Unassembled WGS sequence"/>
</dbReference>
<comment type="caution">
    <text evidence="2">The sequence shown here is derived from an EMBL/GenBank/DDBJ whole genome shotgun (WGS) entry which is preliminary data.</text>
</comment>
<feature type="compositionally biased region" description="Basic and acidic residues" evidence="1">
    <location>
        <begin position="178"/>
        <end position="193"/>
    </location>
</feature>
<feature type="region of interest" description="Disordered" evidence="1">
    <location>
        <begin position="1"/>
        <end position="38"/>
    </location>
</feature>
<protein>
    <submittedName>
        <fullName evidence="2">Uncharacterized protein</fullName>
    </submittedName>
</protein>
<name>A0ABU6ALQ8_9PSEU</name>